<dbReference type="EMBL" id="CP007174">
    <property type="protein sequence ID" value="AIF82504.1"/>
    <property type="molecule type" value="Genomic_DNA"/>
</dbReference>
<dbReference type="Proteomes" id="UP000028194">
    <property type="component" value="Chromosome"/>
</dbReference>
<name>A0A075MT58_9ARCH</name>
<sequence length="84" mass="9424">MDAYLEEELYDLLTFCIQNPSATSDIASKKGRVAEIGRELAADGGADAMENMFFAIENRIQGEIGADARPYRAWWNGIASEWKY</sequence>
<keyword evidence="2" id="KW-1185">Reference proteome</keyword>
<dbReference type="GeneID" id="41596301"/>
<accession>A0A075MT58</accession>
<reference evidence="1 2" key="1">
    <citation type="journal article" date="2014" name="PLoS ONE">
        <title>Genome Sequence of Candidatus Nitrososphaera evergladensis from Group I.1b Enriched from Everglades Soil Reveals Novel Genomic Features of the Ammonia-Oxidizing Archaea.</title>
        <authorList>
            <person name="Zhalnina K.V."/>
            <person name="Dias R."/>
            <person name="Leonard M.T."/>
            <person name="Dorr de Quadros P."/>
            <person name="Camargo F.A."/>
            <person name="Drew J.C."/>
            <person name="Farmerie W.G."/>
            <person name="Daroub S.H."/>
            <person name="Triplett E.W."/>
        </authorList>
    </citation>
    <scope>NUCLEOTIDE SEQUENCE [LARGE SCALE GENOMIC DNA]</scope>
    <source>
        <strain evidence="1 2">SR1</strain>
    </source>
</reference>
<evidence type="ECO:0000313" key="1">
    <source>
        <dbReference type="EMBL" id="AIF82504.1"/>
    </source>
</evidence>
<dbReference type="STRING" id="1459636.NTE_00422"/>
<dbReference type="RefSeq" id="WP_148699462.1">
    <property type="nucleotide sequence ID" value="NZ_CP007174.1"/>
</dbReference>
<dbReference type="eggNOG" id="arCOG08799">
    <property type="taxonomic scope" value="Archaea"/>
</dbReference>
<protein>
    <submittedName>
        <fullName evidence="1">Uncharacterized protein</fullName>
    </submittedName>
</protein>
<proteinExistence type="predicted"/>
<dbReference type="AlphaFoldDB" id="A0A075MT58"/>
<dbReference type="KEGG" id="nev:NTE_00422"/>
<dbReference type="HOGENOM" id="CLU_2534842_0_0_2"/>
<organism evidence="1 2">
    <name type="scientific">Candidatus Nitrososphaera evergladensis SR1</name>
    <dbReference type="NCBI Taxonomy" id="1459636"/>
    <lineage>
        <taxon>Archaea</taxon>
        <taxon>Nitrososphaerota</taxon>
        <taxon>Nitrososphaeria</taxon>
        <taxon>Nitrososphaerales</taxon>
        <taxon>Nitrososphaeraceae</taxon>
        <taxon>Nitrososphaera</taxon>
    </lineage>
</organism>
<dbReference type="OrthoDB" id="6023at2157"/>
<gene>
    <name evidence="1" type="ORF">NTE_00422</name>
</gene>
<evidence type="ECO:0000313" key="2">
    <source>
        <dbReference type="Proteomes" id="UP000028194"/>
    </source>
</evidence>